<protein>
    <submittedName>
        <fullName evidence="3">DUF560 domain-containing protein</fullName>
    </submittedName>
</protein>
<keyword evidence="4" id="KW-1185">Reference proteome</keyword>
<organism evidence="3 4">
    <name type="scientific">Acinetobacter larvae</name>
    <dbReference type="NCBI Taxonomy" id="1789224"/>
    <lineage>
        <taxon>Bacteria</taxon>
        <taxon>Pseudomonadati</taxon>
        <taxon>Pseudomonadota</taxon>
        <taxon>Gammaproteobacteria</taxon>
        <taxon>Moraxellales</taxon>
        <taxon>Moraxellaceae</taxon>
        <taxon>Acinetobacter</taxon>
    </lineage>
</organism>
<dbReference type="PANTHER" id="PTHR34501">
    <property type="entry name" value="PROTEIN YDDL-RELATED"/>
    <property type="match status" value="1"/>
</dbReference>
<evidence type="ECO:0000313" key="4">
    <source>
        <dbReference type="Proteomes" id="UP000093391"/>
    </source>
</evidence>
<dbReference type="InterPro" id="IPR050298">
    <property type="entry name" value="Gram-neg_bact_OMP"/>
</dbReference>
<dbReference type="PANTHER" id="PTHR34501:SF2">
    <property type="entry name" value="OUTER MEMBRANE PORIN F-RELATED"/>
    <property type="match status" value="1"/>
</dbReference>
<dbReference type="Gene3D" id="2.40.160.10">
    <property type="entry name" value="Porin"/>
    <property type="match status" value="1"/>
</dbReference>
<reference evidence="3 4" key="1">
    <citation type="submission" date="2016-08" db="EMBL/GenBank/DDBJ databases">
        <authorList>
            <person name="Seilhamer J.J."/>
        </authorList>
    </citation>
    <scope>NUCLEOTIDE SEQUENCE [LARGE SCALE GENOMIC DNA]</scope>
    <source>
        <strain evidence="3 4">BRTC-1</strain>
    </source>
</reference>
<evidence type="ECO:0000256" key="2">
    <source>
        <dbReference type="SAM" id="SignalP"/>
    </source>
</evidence>
<keyword evidence="1 2" id="KW-0732">Signal</keyword>
<dbReference type="RefSeq" id="WP_067556692.1">
    <property type="nucleotide sequence ID" value="NZ_CP016895.1"/>
</dbReference>
<name>A0A1B2M1L6_9GAMM</name>
<dbReference type="STRING" id="1789224.BFG52_12330"/>
<evidence type="ECO:0000256" key="1">
    <source>
        <dbReference type="ARBA" id="ARBA00022729"/>
    </source>
</evidence>
<sequence length="385" mass="44920">MKKIIKQNILFWMTTLILTASASAKINLVEKDHVFKNDDAFNLSMRGSLRLQALNFDHYNHDNESQKFRRNGYSNNSKLYFDADYRLNEDISLQASSFNYINLPKMVEWTGHYSEKEPSTRTEYFYAAVNSKQYGTLKFGKLYSLSYDVVGVKTDLWDYSAGGQPLSWSPFNHHDGTFASRKTFRYEKKNKNIDFYAAYLLPDEARYKNILYKRKHGEELAVDVRLNQHLSWASAWRHSKVELERQDYVHELSQHAVSTAILYFDGQWMFGLGGGWYKNVLPNDKALQANAADTVRNFMKTQSHGIESYLGYQFKINQSGIDFIQPYIMGTQIKYTKGGDLDRRDYGAGVAFKLTNGIGFDYERIFTKDKEDTPNMHFLRLYYDF</sequence>
<feature type="signal peptide" evidence="2">
    <location>
        <begin position="1"/>
        <end position="24"/>
    </location>
</feature>
<accession>A0A1B2M1L6</accession>
<dbReference type="SUPFAM" id="SSF56935">
    <property type="entry name" value="Porins"/>
    <property type="match status" value="1"/>
</dbReference>
<dbReference type="Proteomes" id="UP000093391">
    <property type="component" value="Chromosome"/>
</dbReference>
<evidence type="ECO:0000313" key="3">
    <source>
        <dbReference type="EMBL" id="AOA59059.1"/>
    </source>
</evidence>
<proteinExistence type="predicted"/>
<dbReference type="AlphaFoldDB" id="A0A1B2M1L6"/>
<gene>
    <name evidence="3" type="ORF">BFG52_12330</name>
</gene>
<dbReference type="KEGG" id="ala:BFG52_12330"/>
<dbReference type="InterPro" id="IPR023614">
    <property type="entry name" value="Porin_dom_sf"/>
</dbReference>
<dbReference type="EMBL" id="CP016895">
    <property type="protein sequence ID" value="AOA59059.1"/>
    <property type="molecule type" value="Genomic_DNA"/>
</dbReference>
<feature type="chain" id="PRO_5008539979" evidence="2">
    <location>
        <begin position="25"/>
        <end position="385"/>
    </location>
</feature>